<dbReference type="InterPro" id="IPR036365">
    <property type="entry name" value="PGBD-like_sf"/>
</dbReference>
<name>A0AAN9DCB4_9TELE</name>
<dbReference type="InterPro" id="IPR000585">
    <property type="entry name" value="Hemopexin-like_dom"/>
</dbReference>
<feature type="binding site" evidence="16">
    <location>
        <position position="231"/>
    </location>
    <ligand>
        <name>Zn(2+)</name>
        <dbReference type="ChEBI" id="CHEBI:29105"/>
        <label>2</label>
        <note>catalytic</note>
    </ligand>
</feature>
<dbReference type="GO" id="GO:0031012">
    <property type="term" value="C:extracellular matrix"/>
    <property type="evidence" value="ECO:0007669"/>
    <property type="project" value="InterPro"/>
</dbReference>
<evidence type="ECO:0000256" key="17">
    <source>
        <dbReference type="PIRSR" id="PIRSR621190-2"/>
    </source>
</evidence>
<dbReference type="GO" id="GO:0004222">
    <property type="term" value="F:metalloendopeptidase activity"/>
    <property type="evidence" value="ECO:0007669"/>
    <property type="project" value="InterPro"/>
</dbReference>
<feature type="binding site" evidence="17">
    <location>
        <position position="197"/>
    </location>
    <ligand>
        <name>Ca(2+)</name>
        <dbReference type="ChEBI" id="CHEBI:29108"/>
        <label>2</label>
    </ligand>
</feature>
<comment type="similarity">
    <text evidence="2">Belongs to the peptidase M10A family.</text>
</comment>
<protein>
    <recommendedName>
        <fullName evidence="22">Peptidase metallopeptidase domain-containing protein</fullName>
    </recommendedName>
</protein>
<feature type="repeat" description="Hemopexin" evidence="20">
    <location>
        <begin position="394"/>
        <end position="442"/>
    </location>
</feature>
<dbReference type="InterPro" id="IPR001818">
    <property type="entry name" value="Pept_M10_metallopeptidase"/>
</dbReference>
<feature type="binding site" evidence="17">
    <location>
        <position position="173"/>
    </location>
    <ligand>
        <name>Zn(2+)</name>
        <dbReference type="ChEBI" id="CHEBI:29105"/>
        <label>1</label>
    </ligand>
</feature>
<evidence type="ECO:0000256" key="13">
    <source>
        <dbReference type="ARBA" id="ARBA00023145"/>
    </source>
</evidence>
<comment type="caution">
    <text evidence="23">The sequence shown here is derived from an EMBL/GenBank/DDBJ whole genome shotgun (WGS) entry which is preliminary data.</text>
</comment>
<feature type="repeat" description="Hemopexin" evidence="20">
    <location>
        <begin position="347"/>
        <end position="392"/>
    </location>
</feature>
<dbReference type="PRINTS" id="PR00138">
    <property type="entry name" value="MATRIXIN"/>
</dbReference>
<feature type="binding site" evidence="17">
    <location>
        <position position="353"/>
    </location>
    <ligand>
        <name>Ca(2+)</name>
        <dbReference type="ChEBI" id="CHEBI:29108"/>
        <label>5</label>
    </ligand>
</feature>
<evidence type="ECO:0000256" key="9">
    <source>
        <dbReference type="ARBA" id="ARBA00022801"/>
    </source>
</evidence>
<evidence type="ECO:0000256" key="15">
    <source>
        <dbReference type="PIRSR" id="PIRSR001191-1"/>
    </source>
</evidence>
<evidence type="ECO:0000256" key="5">
    <source>
        <dbReference type="ARBA" id="ARBA00022670"/>
    </source>
</evidence>
<evidence type="ECO:0000256" key="12">
    <source>
        <dbReference type="ARBA" id="ARBA00023049"/>
    </source>
</evidence>
<evidence type="ECO:0000256" key="14">
    <source>
        <dbReference type="ARBA" id="ARBA00023157"/>
    </source>
</evidence>
<keyword evidence="12" id="KW-0482">Metalloprotease</keyword>
<dbReference type="InterPro" id="IPR021190">
    <property type="entry name" value="Pept_M10A"/>
</dbReference>
<dbReference type="PANTHER" id="PTHR10201:SF306">
    <property type="entry name" value="MATRILYSIN-LIKE"/>
    <property type="match status" value="1"/>
</dbReference>
<dbReference type="CDD" id="cd04278">
    <property type="entry name" value="ZnMc_MMP"/>
    <property type="match status" value="1"/>
</dbReference>
<dbReference type="Gene3D" id="3.40.390.10">
    <property type="entry name" value="Collagenase (Catalytic Domain)"/>
    <property type="match status" value="1"/>
</dbReference>
<feature type="binding site" evidence="17">
    <location>
        <position position="201"/>
    </location>
    <ligand>
        <name>Ca(2+)</name>
        <dbReference type="ChEBI" id="CHEBI:29108"/>
        <label>3</label>
    </ligand>
</feature>
<dbReference type="Gene3D" id="2.110.10.10">
    <property type="entry name" value="Hemopexin-like domain"/>
    <property type="match status" value="1"/>
</dbReference>
<dbReference type="PROSITE" id="PS51642">
    <property type="entry name" value="HEMOPEXIN_2"/>
    <property type="match status" value="2"/>
</dbReference>
<evidence type="ECO:0000256" key="10">
    <source>
        <dbReference type="ARBA" id="ARBA00022833"/>
    </source>
</evidence>
<feature type="binding site" evidence="17">
    <location>
        <position position="351"/>
    </location>
    <ligand>
        <name>Ca(2+)</name>
        <dbReference type="ChEBI" id="CHEBI:29108"/>
        <label>4</label>
    </ligand>
</feature>
<dbReference type="FunFam" id="2.110.10.10:FF:000002">
    <property type="entry name" value="Matrix metallopeptidase 3"/>
    <property type="match status" value="1"/>
</dbReference>
<dbReference type="SUPFAM" id="SSF47090">
    <property type="entry name" value="PGBD-like"/>
    <property type="match status" value="1"/>
</dbReference>
<keyword evidence="24" id="KW-1185">Reference proteome</keyword>
<dbReference type="InterPro" id="IPR033739">
    <property type="entry name" value="M10A_MMP"/>
</dbReference>
<evidence type="ECO:0000256" key="1">
    <source>
        <dbReference type="ARBA" id="ARBA00004498"/>
    </source>
</evidence>
<dbReference type="FunFam" id="3.40.390.10:FF:000007">
    <property type="entry name" value="Collagenase 3"/>
    <property type="match status" value="1"/>
</dbReference>
<keyword evidence="9" id="KW-0378">Hydrolase</keyword>
<dbReference type="Pfam" id="PF01471">
    <property type="entry name" value="PG_binding_1"/>
    <property type="match status" value="1"/>
</dbReference>
<feature type="binding site" evidence="17">
    <location>
        <position position="161"/>
    </location>
    <ligand>
        <name>Ca(2+)</name>
        <dbReference type="ChEBI" id="CHEBI:29108"/>
        <label>2</label>
    </ligand>
</feature>
<feature type="binding site" evidence="17">
    <location>
        <position position="195"/>
    </location>
    <ligand>
        <name>Ca(2+)</name>
        <dbReference type="ChEBI" id="CHEBI:29108"/>
        <label>2</label>
    </ligand>
</feature>
<dbReference type="SMART" id="SM00235">
    <property type="entry name" value="ZnMc"/>
    <property type="match status" value="1"/>
</dbReference>
<dbReference type="InterPro" id="IPR018487">
    <property type="entry name" value="Hemopexin-like_repeat"/>
</dbReference>
<evidence type="ECO:0000256" key="16">
    <source>
        <dbReference type="PIRSR" id="PIRSR001191-2"/>
    </source>
</evidence>
<dbReference type="InterPro" id="IPR036375">
    <property type="entry name" value="Hemopexin-like_dom_sf"/>
</dbReference>
<keyword evidence="13" id="KW-0865">Zymogen</keyword>
<feature type="disulfide bond" evidence="18">
    <location>
        <begin position="300"/>
        <end position="486"/>
    </location>
</feature>
<dbReference type="InterPro" id="IPR002477">
    <property type="entry name" value="Peptidoglycan-bd-like"/>
</dbReference>
<feature type="binding site" evidence="17">
    <location>
        <position position="179"/>
    </location>
    <ligand>
        <name>Ca(2+)</name>
        <dbReference type="ChEBI" id="CHEBI:29108"/>
        <label>3</label>
    </ligand>
</feature>
<evidence type="ECO:0000256" key="7">
    <source>
        <dbReference type="ARBA" id="ARBA00022729"/>
    </source>
</evidence>
<keyword evidence="5" id="KW-0645">Protease</keyword>
<evidence type="ECO:0000259" key="22">
    <source>
        <dbReference type="SMART" id="SM00235"/>
    </source>
</evidence>
<comment type="cofactor">
    <cofactor evidence="17">
        <name>Ca(2+)</name>
        <dbReference type="ChEBI" id="CHEBI:29108"/>
    </cofactor>
    <text evidence="17">Can bind about 5 Ca(2+) ions per subunit.</text>
</comment>
<evidence type="ECO:0000313" key="23">
    <source>
        <dbReference type="EMBL" id="KAK7171854.1"/>
    </source>
</evidence>
<evidence type="ECO:0000313" key="24">
    <source>
        <dbReference type="Proteomes" id="UP001364617"/>
    </source>
</evidence>
<feature type="chain" id="PRO_5042882309" description="Peptidase metallopeptidase domain-containing protein" evidence="21">
    <location>
        <begin position="16"/>
        <end position="486"/>
    </location>
</feature>
<keyword evidence="14 18" id="KW-1015">Disulfide bond</keyword>
<keyword evidence="10 16" id="KW-0862">Zinc</keyword>
<dbReference type="CDD" id="cd00094">
    <property type="entry name" value="HX"/>
    <property type="match status" value="1"/>
</dbReference>
<feature type="binding site" evidence="17">
    <location>
        <position position="204"/>
    </location>
    <ligand>
        <name>Ca(2+)</name>
        <dbReference type="ChEBI" id="CHEBI:29108"/>
        <label>1</label>
    </ligand>
</feature>
<feature type="binding site" evidence="17">
    <location>
        <position position="171"/>
    </location>
    <ligand>
        <name>Zn(2+)</name>
        <dbReference type="ChEBI" id="CHEBI:29105"/>
        <label>1</label>
    </ligand>
</feature>
<dbReference type="GO" id="GO:0008270">
    <property type="term" value="F:zinc ion binding"/>
    <property type="evidence" value="ECO:0007669"/>
    <property type="project" value="InterPro"/>
</dbReference>
<feature type="binding site" evidence="16">
    <location>
        <position position="221"/>
    </location>
    <ligand>
        <name>Zn(2+)</name>
        <dbReference type="ChEBI" id="CHEBI:29105"/>
        <label>2</label>
        <note>catalytic</note>
    </ligand>
</feature>
<accession>A0AAN9DCB4</accession>
<evidence type="ECO:0000256" key="3">
    <source>
        <dbReference type="ARBA" id="ARBA00022525"/>
    </source>
</evidence>
<dbReference type="Pfam" id="PF00413">
    <property type="entry name" value="Peptidase_M10"/>
    <property type="match status" value="1"/>
</dbReference>
<feature type="active site" evidence="15">
    <location>
        <position position="222"/>
    </location>
</feature>
<feature type="binding site" evidence="17">
    <location>
        <position position="307"/>
    </location>
    <ligand>
        <name>Ca(2+)</name>
        <dbReference type="ChEBI" id="CHEBI:29108"/>
        <label>4</label>
    </ligand>
</feature>
<dbReference type="SUPFAM" id="SSF55486">
    <property type="entry name" value="Metalloproteases ('zincins'), catalytic domain"/>
    <property type="match status" value="1"/>
</dbReference>
<evidence type="ECO:0000256" key="11">
    <source>
        <dbReference type="ARBA" id="ARBA00022837"/>
    </source>
</evidence>
<dbReference type="InterPro" id="IPR024079">
    <property type="entry name" value="MetalloPept_cat_dom_sf"/>
</dbReference>
<comment type="subcellular location">
    <subcellularLocation>
        <location evidence="1">Secreted</location>
        <location evidence="1">Extracellular space</location>
        <location evidence="1">Extracellular matrix</location>
    </subcellularLocation>
</comment>
<dbReference type="GO" id="GO:0030198">
    <property type="term" value="P:extracellular matrix organization"/>
    <property type="evidence" value="ECO:0007669"/>
    <property type="project" value="TreeGrafter"/>
</dbReference>
<evidence type="ECO:0000256" key="2">
    <source>
        <dbReference type="ARBA" id="ARBA00010370"/>
    </source>
</evidence>
<reference evidence="23 24" key="1">
    <citation type="submission" date="2024-02" db="EMBL/GenBank/DDBJ databases">
        <title>Chromosome-level genome assembly of the Eurasian Minnow (Phoxinus phoxinus).</title>
        <authorList>
            <person name="Oriowo T.O."/>
            <person name="Martin S."/>
            <person name="Stange M."/>
            <person name="Chrysostomakis Y."/>
            <person name="Brown T."/>
            <person name="Winkler S."/>
            <person name="Kukowka S."/>
            <person name="Myers E.W."/>
            <person name="Bohne A."/>
        </authorList>
    </citation>
    <scope>NUCLEOTIDE SEQUENCE [LARGE SCALE GENOMIC DNA]</scope>
    <source>
        <strain evidence="23">ZFMK-TIS-60720</strain>
        <tissue evidence="23">Whole Organism</tissue>
    </source>
</reference>
<feature type="signal peptide" evidence="21">
    <location>
        <begin position="1"/>
        <end position="15"/>
    </location>
</feature>
<dbReference type="AlphaFoldDB" id="A0AAN9DCB4"/>
<dbReference type="GO" id="GO:0030574">
    <property type="term" value="P:collagen catabolic process"/>
    <property type="evidence" value="ECO:0007669"/>
    <property type="project" value="TreeGrafter"/>
</dbReference>
<dbReference type="SMART" id="SM00120">
    <property type="entry name" value="HX"/>
    <property type="match status" value="4"/>
</dbReference>
<evidence type="ECO:0000256" key="20">
    <source>
        <dbReference type="PROSITE-ProRule" id="PRU01011"/>
    </source>
</evidence>
<comment type="cofactor">
    <cofactor evidence="17">
        <name>Zn(2+)</name>
        <dbReference type="ChEBI" id="CHEBI:29105"/>
    </cofactor>
    <text evidence="17">Binds 2 Zn(2+) ions per subunit.</text>
</comment>
<feature type="binding site" evidence="17">
    <location>
        <position position="199"/>
    </location>
    <ligand>
        <name>Zn(2+)</name>
        <dbReference type="ChEBI" id="CHEBI:29105"/>
        <label>1</label>
    </ligand>
</feature>
<keyword evidence="4" id="KW-0272">Extracellular matrix</keyword>
<evidence type="ECO:0000256" key="4">
    <source>
        <dbReference type="ARBA" id="ARBA00022530"/>
    </source>
</evidence>
<dbReference type="GO" id="GO:0006508">
    <property type="term" value="P:proteolysis"/>
    <property type="evidence" value="ECO:0007669"/>
    <property type="project" value="UniProtKB-KW"/>
</dbReference>
<feature type="binding site" evidence="17">
    <location>
        <position position="239"/>
    </location>
    <ligand>
        <name>Zn(2+)</name>
        <dbReference type="ChEBI" id="CHEBI:29105"/>
        <label>2</label>
        <note>catalytic</note>
    </ligand>
</feature>
<feature type="binding site" evidence="17">
    <location>
        <position position="186"/>
    </location>
    <ligand>
        <name>Zn(2+)</name>
        <dbReference type="ChEBI" id="CHEBI:29105"/>
        <label>1</label>
    </ligand>
</feature>
<dbReference type="InterPro" id="IPR006026">
    <property type="entry name" value="Peptidase_Metallo"/>
</dbReference>
<sequence>MHVLLCLVCAFGIFGQYHLAPLPLEDDGSVPAQNDLSLATKYLQHFYSFQADPAGRRRRSRPSFSSKLKDMQSFFELNRTGTLNPETLAVMRTPRCGVSDVEDYSHRRGNRWKKNLITYGVGRYTSDLPVNTVDALMASALDAWAKASPLTFLRSYSHQADIMVEFVGNVHGDSFPFDGPDGTLAHAFGPGEGIGGDVHFDEAETWTAGFKGFNLYVVAAHEFGHALGLKHSQNPESVMYPTYKHSKTHNLLSSEDILNINTLYGPRDKRPFPSSRFSWGYPSNPWFSGSYFPVSFKDTCNPDLTFDAVTTVGKAIFFFRDKYLWIKHNNQNDIKEGPISNFMPKIDCQIDAAYWVPQRSTAYLFNGTIFWTVKGSQVKGRAKNISSLGFPSWVEQIDAAVHIHKTVHTLFFTQHQYWRYNEHNKTMHDSSPRNISDDFPEINGPISAAIYKDGSLHFFVGTDVYKYDVKHKEIIGADKTTSWLGC</sequence>
<keyword evidence="11 17" id="KW-0106">Calcium</keyword>
<gene>
    <name evidence="23" type="ORF">R3I93_004221</name>
</gene>
<feature type="domain" description="Peptidase metallopeptidase" evidence="22">
    <location>
        <begin position="108"/>
        <end position="266"/>
    </location>
</feature>
<dbReference type="PANTHER" id="PTHR10201">
    <property type="entry name" value="MATRIX METALLOPROTEINASE"/>
    <property type="match status" value="1"/>
</dbReference>
<feature type="binding site" description="in inhibited form" evidence="17">
    <location>
        <position position="96"/>
    </location>
    <ligand>
        <name>Zn(2+)</name>
        <dbReference type="ChEBI" id="CHEBI:29105"/>
        <label>2</label>
        <note>catalytic</note>
    </ligand>
</feature>
<keyword evidence="6 16" id="KW-0479">Metal-binding</keyword>
<dbReference type="SUPFAM" id="SSF50923">
    <property type="entry name" value="Hemopexin-like domain"/>
    <property type="match status" value="1"/>
</dbReference>
<dbReference type="Pfam" id="PF00045">
    <property type="entry name" value="Hemopexin"/>
    <property type="match status" value="2"/>
</dbReference>
<organism evidence="23 24">
    <name type="scientific">Phoxinus phoxinus</name>
    <name type="common">Eurasian minnow</name>
    <dbReference type="NCBI Taxonomy" id="58324"/>
    <lineage>
        <taxon>Eukaryota</taxon>
        <taxon>Metazoa</taxon>
        <taxon>Chordata</taxon>
        <taxon>Craniata</taxon>
        <taxon>Vertebrata</taxon>
        <taxon>Euteleostomi</taxon>
        <taxon>Actinopterygii</taxon>
        <taxon>Neopterygii</taxon>
        <taxon>Teleostei</taxon>
        <taxon>Ostariophysi</taxon>
        <taxon>Cypriniformes</taxon>
        <taxon>Leuciscidae</taxon>
        <taxon>Phoxininae</taxon>
        <taxon>Phoxinus</taxon>
    </lineage>
</organism>
<keyword evidence="7 21" id="KW-0732">Signal</keyword>
<evidence type="ECO:0000256" key="6">
    <source>
        <dbReference type="ARBA" id="ARBA00022723"/>
    </source>
</evidence>
<dbReference type="PIRSF" id="PIRSF001191">
    <property type="entry name" value="Peptidase_M10A_matrix"/>
    <property type="match status" value="1"/>
</dbReference>
<feature type="binding site" evidence="16">
    <location>
        <position position="225"/>
    </location>
    <ligand>
        <name>Zn(2+)</name>
        <dbReference type="ChEBI" id="CHEBI:29105"/>
        <label>2</label>
        <note>catalytic</note>
    </ligand>
</feature>
<evidence type="ECO:0000256" key="19">
    <source>
        <dbReference type="PIRSR" id="PIRSR621190-5"/>
    </source>
</evidence>
<feature type="binding site" evidence="17">
    <location>
        <position position="400"/>
    </location>
    <ligand>
        <name>Ca(2+)</name>
        <dbReference type="ChEBI" id="CHEBI:29108"/>
        <label>5</label>
    </ligand>
</feature>
<dbReference type="Proteomes" id="UP001364617">
    <property type="component" value="Unassembled WGS sequence"/>
</dbReference>
<proteinExistence type="inferred from homology"/>
<evidence type="ECO:0000256" key="21">
    <source>
        <dbReference type="SAM" id="SignalP"/>
    </source>
</evidence>
<keyword evidence="8" id="KW-0677">Repeat</keyword>
<feature type="binding site" evidence="17">
    <location>
        <position position="204"/>
    </location>
    <ligand>
        <name>Ca(2+)</name>
        <dbReference type="ChEBI" id="CHEBI:29108"/>
        <label>3</label>
    </ligand>
</feature>
<feature type="short sequence motif" description="Cysteine switch" evidence="19">
    <location>
        <begin position="94"/>
        <end position="101"/>
    </location>
</feature>
<keyword evidence="3" id="KW-0964">Secreted</keyword>
<dbReference type="EMBL" id="JAYKXH010000004">
    <property type="protein sequence ID" value="KAK7171854.1"/>
    <property type="molecule type" value="Genomic_DNA"/>
</dbReference>
<feature type="binding site" evidence="17">
    <location>
        <position position="178"/>
    </location>
    <ligand>
        <name>Ca(2+)</name>
        <dbReference type="ChEBI" id="CHEBI:29108"/>
        <label>3</label>
    </ligand>
</feature>
<evidence type="ECO:0000256" key="8">
    <source>
        <dbReference type="ARBA" id="ARBA00022737"/>
    </source>
</evidence>
<feature type="binding site" evidence="17">
    <location>
        <position position="127"/>
    </location>
    <ligand>
        <name>Ca(2+)</name>
        <dbReference type="ChEBI" id="CHEBI:29108"/>
        <label>1</label>
    </ligand>
</feature>
<evidence type="ECO:0000256" key="18">
    <source>
        <dbReference type="PIRSR" id="PIRSR621190-3"/>
    </source>
</evidence>